<keyword evidence="1" id="KW-0732">Signal</keyword>
<sequence>MLTIIYFVCAIFFFFSYGTNAEADVEIKVCNKAVLRAQDGQAVQRPTIISCVDLEPACFSIFPLHQGGAQTLQDQANP</sequence>
<reference evidence="3" key="1">
    <citation type="submission" date="2017-02" db="UniProtKB">
        <authorList>
            <consortium name="WormBaseParasite"/>
        </authorList>
    </citation>
    <scope>IDENTIFICATION</scope>
</reference>
<proteinExistence type="predicted"/>
<dbReference type="AlphaFoldDB" id="A0A0N4US27"/>
<name>A0A0N4US27_DRAME</name>
<feature type="chain" id="PRO_5005886895" evidence="1">
    <location>
        <begin position="22"/>
        <end position="78"/>
    </location>
</feature>
<evidence type="ECO:0000256" key="1">
    <source>
        <dbReference type="SAM" id="SignalP"/>
    </source>
</evidence>
<evidence type="ECO:0000313" key="2">
    <source>
        <dbReference type="Proteomes" id="UP000038040"/>
    </source>
</evidence>
<dbReference type="WBParaSite" id="DME_0001085901-mRNA-1">
    <property type="protein sequence ID" value="DME_0001085901-mRNA-1"/>
    <property type="gene ID" value="DME_0001085901"/>
</dbReference>
<protein>
    <submittedName>
        <fullName evidence="3">Secreted protein</fullName>
    </submittedName>
</protein>
<accession>A0A0N4US27</accession>
<feature type="signal peptide" evidence="1">
    <location>
        <begin position="1"/>
        <end position="21"/>
    </location>
</feature>
<organism evidence="2 3">
    <name type="scientific">Dracunculus medinensis</name>
    <name type="common">Guinea worm</name>
    <dbReference type="NCBI Taxonomy" id="318479"/>
    <lineage>
        <taxon>Eukaryota</taxon>
        <taxon>Metazoa</taxon>
        <taxon>Ecdysozoa</taxon>
        <taxon>Nematoda</taxon>
        <taxon>Chromadorea</taxon>
        <taxon>Rhabditida</taxon>
        <taxon>Spirurina</taxon>
        <taxon>Dracunculoidea</taxon>
        <taxon>Dracunculidae</taxon>
        <taxon>Dracunculus</taxon>
    </lineage>
</organism>
<evidence type="ECO:0000313" key="3">
    <source>
        <dbReference type="WBParaSite" id="DME_0001085901-mRNA-1"/>
    </source>
</evidence>
<dbReference type="Proteomes" id="UP000038040">
    <property type="component" value="Unplaced"/>
</dbReference>